<accession>A0A1F5TS81</accession>
<evidence type="ECO:0000259" key="1">
    <source>
        <dbReference type="Pfam" id="PF08241"/>
    </source>
</evidence>
<dbReference type="GO" id="GO:0008757">
    <property type="term" value="F:S-adenosylmethionine-dependent methyltransferase activity"/>
    <property type="evidence" value="ECO:0007669"/>
    <property type="project" value="InterPro"/>
</dbReference>
<gene>
    <name evidence="2" type="ORF">A2531_06310</name>
</gene>
<dbReference type="SUPFAM" id="SSF53335">
    <property type="entry name" value="S-adenosyl-L-methionine-dependent methyltransferases"/>
    <property type="match status" value="1"/>
</dbReference>
<evidence type="ECO:0000313" key="2">
    <source>
        <dbReference type="EMBL" id="OGF41624.1"/>
    </source>
</evidence>
<dbReference type="Pfam" id="PF08241">
    <property type="entry name" value="Methyltransf_11"/>
    <property type="match status" value="1"/>
</dbReference>
<dbReference type="InterPro" id="IPR029063">
    <property type="entry name" value="SAM-dependent_MTases_sf"/>
</dbReference>
<dbReference type="PANTHER" id="PTHR43591">
    <property type="entry name" value="METHYLTRANSFERASE"/>
    <property type="match status" value="1"/>
</dbReference>
<organism evidence="2 3">
    <name type="scientific">Candidatus Falkowbacteria bacterium RIFOXYD2_FULL_34_120</name>
    <dbReference type="NCBI Taxonomy" id="1798007"/>
    <lineage>
        <taxon>Bacteria</taxon>
        <taxon>Candidatus Falkowiibacteriota</taxon>
    </lineage>
</organism>
<proteinExistence type="predicted"/>
<sequence length="221" mass="26035">MIKNNFDIYTKQADIYGKADYWRSDEEFLVNKYFNPQKGRKLLVLGCGGGRTLPYLQEKGFDITAIDIVPKMVEAAQKKVQGLNIKVLEMDATNLKFDNESFDYVFFPFHGLGCIYPNIYRAVSEAERVLKKDGLAIFNLHNRFFLRGIYKKFYKKYAKDSYGILVYGATPLDFFKFKKYFKKVIISYRISMLPWKHANWKDVCYKLIPILDKSMYFICKK</sequence>
<dbReference type="CDD" id="cd02440">
    <property type="entry name" value="AdoMet_MTases"/>
    <property type="match status" value="1"/>
</dbReference>
<name>A0A1F5TS81_9BACT</name>
<dbReference type="Gene3D" id="3.40.50.150">
    <property type="entry name" value="Vaccinia Virus protein VP39"/>
    <property type="match status" value="1"/>
</dbReference>
<evidence type="ECO:0000313" key="3">
    <source>
        <dbReference type="Proteomes" id="UP000177579"/>
    </source>
</evidence>
<dbReference type="InterPro" id="IPR013216">
    <property type="entry name" value="Methyltransf_11"/>
</dbReference>
<feature type="domain" description="Methyltransferase type 11" evidence="1">
    <location>
        <begin position="44"/>
        <end position="138"/>
    </location>
</feature>
<dbReference type="AlphaFoldDB" id="A0A1F5TS81"/>
<protein>
    <recommendedName>
        <fullName evidence="1">Methyltransferase type 11 domain-containing protein</fullName>
    </recommendedName>
</protein>
<dbReference type="EMBL" id="MFGO01000007">
    <property type="protein sequence ID" value="OGF41624.1"/>
    <property type="molecule type" value="Genomic_DNA"/>
</dbReference>
<dbReference type="Proteomes" id="UP000177579">
    <property type="component" value="Unassembled WGS sequence"/>
</dbReference>
<reference evidence="2 3" key="1">
    <citation type="journal article" date="2016" name="Nat. Commun.">
        <title>Thousands of microbial genomes shed light on interconnected biogeochemical processes in an aquifer system.</title>
        <authorList>
            <person name="Anantharaman K."/>
            <person name="Brown C.T."/>
            <person name="Hug L.A."/>
            <person name="Sharon I."/>
            <person name="Castelle C.J."/>
            <person name="Probst A.J."/>
            <person name="Thomas B.C."/>
            <person name="Singh A."/>
            <person name="Wilkins M.J."/>
            <person name="Karaoz U."/>
            <person name="Brodie E.L."/>
            <person name="Williams K.H."/>
            <person name="Hubbard S.S."/>
            <person name="Banfield J.F."/>
        </authorList>
    </citation>
    <scope>NUCLEOTIDE SEQUENCE [LARGE SCALE GENOMIC DNA]</scope>
</reference>
<comment type="caution">
    <text evidence="2">The sequence shown here is derived from an EMBL/GenBank/DDBJ whole genome shotgun (WGS) entry which is preliminary data.</text>
</comment>